<feature type="region of interest" description="Disordered" evidence="1">
    <location>
        <begin position="1"/>
        <end position="96"/>
    </location>
</feature>
<dbReference type="AlphaFoldDB" id="A0A835QQW2"/>
<dbReference type="EMBL" id="JADCNL010000007">
    <property type="protein sequence ID" value="KAG0473252.1"/>
    <property type="molecule type" value="Genomic_DNA"/>
</dbReference>
<dbReference type="Proteomes" id="UP000636800">
    <property type="component" value="Chromosome 7"/>
</dbReference>
<organism evidence="2 3">
    <name type="scientific">Vanilla planifolia</name>
    <name type="common">Vanilla</name>
    <dbReference type="NCBI Taxonomy" id="51239"/>
    <lineage>
        <taxon>Eukaryota</taxon>
        <taxon>Viridiplantae</taxon>
        <taxon>Streptophyta</taxon>
        <taxon>Embryophyta</taxon>
        <taxon>Tracheophyta</taxon>
        <taxon>Spermatophyta</taxon>
        <taxon>Magnoliopsida</taxon>
        <taxon>Liliopsida</taxon>
        <taxon>Asparagales</taxon>
        <taxon>Orchidaceae</taxon>
        <taxon>Vanilloideae</taxon>
        <taxon>Vanilleae</taxon>
        <taxon>Vanilla</taxon>
    </lineage>
</organism>
<evidence type="ECO:0000313" key="2">
    <source>
        <dbReference type="EMBL" id="KAG0473252.1"/>
    </source>
</evidence>
<protein>
    <submittedName>
        <fullName evidence="2">Uncharacterized protein</fullName>
    </submittedName>
</protein>
<comment type="caution">
    <text evidence="2">The sequence shown here is derived from an EMBL/GenBank/DDBJ whole genome shotgun (WGS) entry which is preliminary data.</text>
</comment>
<dbReference type="OrthoDB" id="768148at2759"/>
<reference evidence="2 3" key="1">
    <citation type="journal article" date="2020" name="Nat. Food">
        <title>A phased Vanilla planifolia genome enables genetic improvement of flavour and production.</title>
        <authorList>
            <person name="Hasing T."/>
            <person name="Tang H."/>
            <person name="Brym M."/>
            <person name="Khazi F."/>
            <person name="Huang T."/>
            <person name="Chambers A.H."/>
        </authorList>
    </citation>
    <scope>NUCLEOTIDE SEQUENCE [LARGE SCALE GENOMIC DNA]</scope>
    <source>
        <tissue evidence="2">Leaf</tissue>
    </source>
</reference>
<accession>A0A835QQW2</accession>
<name>A0A835QQW2_VANPL</name>
<feature type="compositionally biased region" description="Gly residues" evidence="1">
    <location>
        <begin position="74"/>
        <end position="84"/>
    </location>
</feature>
<keyword evidence="3" id="KW-1185">Reference proteome</keyword>
<feature type="compositionally biased region" description="Low complexity" evidence="1">
    <location>
        <begin position="13"/>
        <end position="24"/>
    </location>
</feature>
<sequence>MPANFTNRGFRRQSSVTTSVLQTSIWNDNNRAMINPARRGRGQGHQLEARPGSQSEEKVKSRGVGRTRRLEQEGGSGSRRGGVEAGKAAGAEAFDQGRRKLRQLGAAGGQGRVLRSGGEL</sequence>
<gene>
    <name evidence="2" type="ORF">HPP92_015109</name>
</gene>
<proteinExistence type="predicted"/>
<evidence type="ECO:0000313" key="3">
    <source>
        <dbReference type="Proteomes" id="UP000636800"/>
    </source>
</evidence>
<evidence type="ECO:0000256" key="1">
    <source>
        <dbReference type="SAM" id="MobiDB-lite"/>
    </source>
</evidence>